<protein>
    <recommendedName>
        <fullName evidence="1">YxiG-like domain-containing protein</fullName>
    </recommendedName>
</protein>
<dbReference type="EMBL" id="JAJOMB010000026">
    <property type="protein sequence ID" value="MCD5315985.1"/>
    <property type="molecule type" value="Genomic_DNA"/>
</dbReference>
<dbReference type="InterPro" id="IPR058188">
    <property type="entry name" value="YxiG-like"/>
</dbReference>
<evidence type="ECO:0000313" key="3">
    <source>
        <dbReference type="Proteomes" id="UP001138997"/>
    </source>
</evidence>
<evidence type="ECO:0000313" key="2">
    <source>
        <dbReference type="EMBL" id="MCD5315985.1"/>
    </source>
</evidence>
<evidence type="ECO:0000259" key="1">
    <source>
        <dbReference type="Pfam" id="PF24712"/>
    </source>
</evidence>
<gene>
    <name evidence="2" type="ORF">LR394_34335</name>
</gene>
<dbReference type="Proteomes" id="UP001138997">
    <property type="component" value="Unassembled WGS sequence"/>
</dbReference>
<dbReference type="Pfam" id="PF24712">
    <property type="entry name" value="YxiG_2"/>
    <property type="match status" value="1"/>
</dbReference>
<dbReference type="AlphaFoldDB" id="A0A9X1SY62"/>
<accession>A0A9X1SY62</accession>
<comment type="caution">
    <text evidence="2">The sequence shown here is derived from an EMBL/GenBank/DDBJ whole genome shotgun (WGS) entry which is preliminary data.</text>
</comment>
<dbReference type="RefSeq" id="WP_231448806.1">
    <property type="nucleotide sequence ID" value="NZ_JAJOMB010000026.1"/>
</dbReference>
<organism evidence="2 3">
    <name type="scientific">Kineosporia babensis</name>
    <dbReference type="NCBI Taxonomy" id="499548"/>
    <lineage>
        <taxon>Bacteria</taxon>
        <taxon>Bacillati</taxon>
        <taxon>Actinomycetota</taxon>
        <taxon>Actinomycetes</taxon>
        <taxon>Kineosporiales</taxon>
        <taxon>Kineosporiaceae</taxon>
        <taxon>Kineosporia</taxon>
    </lineage>
</organism>
<feature type="domain" description="YxiG-like" evidence="1">
    <location>
        <begin position="5"/>
        <end position="157"/>
    </location>
</feature>
<reference evidence="2" key="1">
    <citation type="submission" date="2021-11" db="EMBL/GenBank/DDBJ databases">
        <title>Streptomyces corallinus and Kineosporia corallina sp. nov., two new coral-derived marine actinobacteria.</title>
        <authorList>
            <person name="Buangrab K."/>
            <person name="Sutthacheep M."/>
            <person name="Yeemin T."/>
            <person name="Harunari E."/>
            <person name="Igarashi Y."/>
            <person name="Sripreechasak P."/>
            <person name="Kanchanasin P."/>
            <person name="Tanasupawat S."/>
            <person name="Phongsopitanun W."/>
        </authorList>
    </citation>
    <scope>NUCLEOTIDE SEQUENCE</scope>
    <source>
        <strain evidence="2">JCM 31032</strain>
    </source>
</reference>
<sequence length="164" mass="18419">MSSVDADEIEQALDDLFDQALVYHGYTDYMRDYEVVVQGSADPAAGQNYRRYLFRNCPKVTVTSTVGPEVWARSLEEKLIHQGVPGSNDVYAWGVRRQALYPGAGRLETSRETKRWSSRLGVPFYEVTLEGNSHEIHLLFSGLSVGDLEPGYMPFVVPAEPKTE</sequence>
<keyword evidence="3" id="KW-1185">Reference proteome</keyword>
<proteinExistence type="predicted"/>
<name>A0A9X1SY62_9ACTN</name>